<keyword evidence="1" id="KW-0862">Zinc</keyword>
<dbReference type="Proteomes" id="UP000188354">
    <property type="component" value="Chromosome LG09"/>
</dbReference>
<dbReference type="Gramene" id="OIW04171">
    <property type="protein sequence ID" value="OIW04171"/>
    <property type="gene ID" value="TanjilG_00731"/>
</dbReference>
<proteinExistence type="predicted"/>
<dbReference type="InterPro" id="IPR036236">
    <property type="entry name" value="Znf_C2H2_sf"/>
</dbReference>
<dbReference type="PANTHER" id="PTHR47591:SF1">
    <property type="entry name" value="ZINC FINGER PROTEIN ZAT2-RELATED"/>
    <property type="match status" value="1"/>
</dbReference>
<dbReference type="SUPFAM" id="SSF57667">
    <property type="entry name" value="beta-beta-alpha zinc fingers"/>
    <property type="match status" value="1"/>
</dbReference>
<dbReference type="PANTHER" id="PTHR47591">
    <property type="entry name" value="ZINC FINGER PROTEIN ZAT2-RELATED"/>
    <property type="match status" value="1"/>
</dbReference>
<dbReference type="AlphaFoldDB" id="A0A4P1R807"/>
<dbReference type="PROSITE" id="PS00028">
    <property type="entry name" value="ZINC_FINGER_C2H2_1"/>
    <property type="match status" value="2"/>
</dbReference>
<dbReference type="InterPro" id="IPR013087">
    <property type="entry name" value="Znf_C2H2_type"/>
</dbReference>
<reference evidence="3 4" key="1">
    <citation type="journal article" date="2017" name="Plant Biotechnol. J.">
        <title>A comprehensive draft genome sequence for lupin (Lupinus angustifolius), an emerging health food: insights into plant-microbe interactions and legume evolution.</title>
        <authorList>
            <person name="Hane J.K."/>
            <person name="Ming Y."/>
            <person name="Kamphuis L.G."/>
            <person name="Nelson M.N."/>
            <person name="Garg G."/>
            <person name="Atkins C.A."/>
            <person name="Bayer P.E."/>
            <person name="Bravo A."/>
            <person name="Bringans S."/>
            <person name="Cannon S."/>
            <person name="Edwards D."/>
            <person name="Foley R."/>
            <person name="Gao L.L."/>
            <person name="Harrison M.J."/>
            <person name="Huang W."/>
            <person name="Hurgobin B."/>
            <person name="Li S."/>
            <person name="Liu C.W."/>
            <person name="McGrath A."/>
            <person name="Morahan G."/>
            <person name="Murray J."/>
            <person name="Weller J."/>
            <person name="Jian J."/>
            <person name="Singh K.B."/>
        </authorList>
    </citation>
    <scope>NUCLEOTIDE SEQUENCE [LARGE SCALE GENOMIC DNA]</scope>
    <source>
        <strain evidence="4">cv. Tanjil</strain>
        <tissue evidence="3">Whole plant</tissue>
    </source>
</reference>
<protein>
    <recommendedName>
        <fullName evidence="2">C2H2-type domain-containing protein</fullName>
    </recommendedName>
</protein>
<gene>
    <name evidence="3" type="ORF">TanjilG_00731</name>
</gene>
<dbReference type="SMART" id="SM00355">
    <property type="entry name" value="ZnF_C2H2"/>
    <property type="match status" value="2"/>
</dbReference>
<dbReference type="STRING" id="3871.A0A4P1R807"/>
<sequence length="224" mass="24632">MMTRSPCEVGDEDEIVQKGGAIQNCEFCGKEFKSGKALGVHKKIHFEAHRNLKSKKGNCNGKKFSSLMPSNRKLRLSCYVCNKDFPSEKSLCGHMRTHPNRDWRGVHPPGTTADASNKHTPCFSDSKVQIDDDNYVGAIAAATASSDASRCLTLSWKKTNKRSGRSVFYAEVVAAAKTLVSFTSMSRSCEAIEGIDTQVSSSNSYARSSCFSQFDLNEPPYNHA</sequence>
<feature type="domain" description="C2H2-type" evidence="2">
    <location>
        <begin position="76"/>
        <end position="103"/>
    </location>
</feature>
<evidence type="ECO:0000313" key="3">
    <source>
        <dbReference type="EMBL" id="OIW04171.1"/>
    </source>
</evidence>
<dbReference type="EMBL" id="CM007369">
    <property type="protein sequence ID" value="OIW04171.1"/>
    <property type="molecule type" value="Genomic_DNA"/>
</dbReference>
<evidence type="ECO:0000259" key="2">
    <source>
        <dbReference type="PROSITE" id="PS50157"/>
    </source>
</evidence>
<feature type="domain" description="C2H2-type" evidence="2">
    <location>
        <begin position="23"/>
        <end position="45"/>
    </location>
</feature>
<keyword evidence="4" id="KW-1185">Reference proteome</keyword>
<accession>A0A4P1R807</accession>
<dbReference type="GO" id="GO:0008270">
    <property type="term" value="F:zinc ion binding"/>
    <property type="evidence" value="ECO:0007669"/>
    <property type="project" value="UniProtKB-KW"/>
</dbReference>
<dbReference type="PROSITE" id="PS50157">
    <property type="entry name" value="ZINC_FINGER_C2H2_2"/>
    <property type="match status" value="2"/>
</dbReference>
<evidence type="ECO:0000256" key="1">
    <source>
        <dbReference type="PROSITE-ProRule" id="PRU00042"/>
    </source>
</evidence>
<evidence type="ECO:0000313" key="4">
    <source>
        <dbReference type="Proteomes" id="UP000188354"/>
    </source>
</evidence>
<keyword evidence="1" id="KW-0479">Metal-binding</keyword>
<keyword evidence="1" id="KW-0863">Zinc-finger</keyword>
<organism evidence="3 4">
    <name type="scientific">Lupinus angustifolius</name>
    <name type="common">Narrow-leaved blue lupine</name>
    <dbReference type="NCBI Taxonomy" id="3871"/>
    <lineage>
        <taxon>Eukaryota</taxon>
        <taxon>Viridiplantae</taxon>
        <taxon>Streptophyta</taxon>
        <taxon>Embryophyta</taxon>
        <taxon>Tracheophyta</taxon>
        <taxon>Spermatophyta</taxon>
        <taxon>Magnoliopsida</taxon>
        <taxon>eudicotyledons</taxon>
        <taxon>Gunneridae</taxon>
        <taxon>Pentapetalae</taxon>
        <taxon>rosids</taxon>
        <taxon>fabids</taxon>
        <taxon>Fabales</taxon>
        <taxon>Fabaceae</taxon>
        <taxon>Papilionoideae</taxon>
        <taxon>50 kb inversion clade</taxon>
        <taxon>genistoids sensu lato</taxon>
        <taxon>core genistoids</taxon>
        <taxon>Genisteae</taxon>
        <taxon>Lupinus</taxon>
    </lineage>
</organism>
<dbReference type="Pfam" id="PF13912">
    <property type="entry name" value="zf-C2H2_6"/>
    <property type="match status" value="2"/>
</dbReference>
<name>A0A4P1R807_LUPAN</name>
<dbReference type="Gene3D" id="3.30.160.60">
    <property type="entry name" value="Classic Zinc Finger"/>
    <property type="match status" value="1"/>
</dbReference>